<dbReference type="OrthoDB" id="2423195at2759"/>
<dbReference type="Gene3D" id="3.40.50.300">
    <property type="entry name" value="P-loop containing nucleotide triphosphate hydrolases"/>
    <property type="match status" value="1"/>
</dbReference>
<evidence type="ECO:0000313" key="1">
    <source>
        <dbReference type="EMBL" id="KAF0492994.1"/>
    </source>
</evidence>
<dbReference type="Proteomes" id="UP000439903">
    <property type="component" value="Unassembled WGS sequence"/>
</dbReference>
<name>A0A8H4AGV0_GIGMA</name>
<reference evidence="1 2" key="1">
    <citation type="journal article" date="2019" name="Environ. Microbiol.">
        <title>At the nexus of three kingdoms: the genome of the mycorrhizal fungus Gigaspora margarita provides insights into plant, endobacterial and fungal interactions.</title>
        <authorList>
            <person name="Venice F."/>
            <person name="Ghignone S."/>
            <person name="Salvioli di Fossalunga A."/>
            <person name="Amselem J."/>
            <person name="Novero M."/>
            <person name="Xianan X."/>
            <person name="Sedzielewska Toro K."/>
            <person name="Morin E."/>
            <person name="Lipzen A."/>
            <person name="Grigoriev I.V."/>
            <person name="Henrissat B."/>
            <person name="Martin F.M."/>
            <person name="Bonfante P."/>
        </authorList>
    </citation>
    <scope>NUCLEOTIDE SEQUENCE [LARGE SCALE GENOMIC DNA]</scope>
    <source>
        <strain evidence="1 2">BEG34</strain>
    </source>
</reference>
<dbReference type="SUPFAM" id="SSF52540">
    <property type="entry name" value="P-loop containing nucleoside triphosphate hydrolases"/>
    <property type="match status" value="1"/>
</dbReference>
<keyword evidence="2" id="KW-1185">Reference proteome</keyword>
<dbReference type="InterPro" id="IPR031248">
    <property type="entry name" value="RNF213"/>
</dbReference>
<gene>
    <name evidence="1" type="ORF">F8M41_021496</name>
</gene>
<dbReference type="PANTHER" id="PTHR22605">
    <property type="entry name" value="RZ-TYPE DOMAIN-CONTAINING PROTEIN"/>
    <property type="match status" value="1"/>
</dbReference>
<dbReference type="PANTHER" id="PTHR22605:SF1">
    <property type="entry name" value="RZ-TYPE DOMAIN-CONTAINING PROTEIN"/>
    <property type="match status" value="1"/>
</dbReference>
<dbReference type="GO" id="GO:0004842">
    <property type="term" value="F:ubiquitin-protein transferase activity"/>
    <property type="evidence" value="ECO:0007669"/>
    <property type="project" value="InterPro"/>
</dbReference>
<dbReference type="InterPro" id="IPR027417">
    <property type="entry name" value="P-loop_NTPase"/>
</dbReference>
<dbReference type="AlphaFoldDB" id="A0A8H4AGV0"/>
<sequence length="108" mass="12103">MKPATLLEQLERLARRKMHKLKNLPEYTLSIENLLKMAIILLRSHANIPVVCCGEAGCSKTSLISFLSMVIEVNFLALNLHAGVHKNDILDFIEKATALATKGKTWIF</sequence>
<accession>A0A8H4AGV0</accession>
<evidence type="ECO:0000313" key="2">
    <source>
        <dbReference type="Proteomes" id="UP000439903"/>
    </source>
</evidence>
<organism evidence="1 2">
    <name type="scientific">Gigaspora margarita</name>
    <dbReference type="NCBI Taxonomy" id="4874"/>
    <lineage>
        <taxon>Eukaryota</taxon>
        <taxon>Fungi</taxon>
        <taxon>Fungi incertae sedis</taxon>
        <taxon>Mucoromycota</taxon>
        <taxon>Glomeromycotina</taxon>
        <taxon>Glomeromycetes</taxon>
        <taxon>Diversisporales</taxon>
        <taxon>Gigasporaceae</taxon>
        <taxon>Gigaspora</taxon>
    </lineage>
</organism>
<protein>
    <submittedName>
        <fullName evidence="1">E3 ubiquitin-protein ligase</fullName>
    </submittedName>
</protein>
<proteinExistence type="predicted"/>
<comment type="caution">
    <text evidence="1">The sequence shown here is derived from an EMBL/GenBank/DDBJ whole genome shotgun (WGS) entry which is preliminary data.</text>
</comment>
<dbReference type="EMBL" id="WTPW01000631">
    <property type="protein sequence ID" value="KAF0492994.1"/>
    <property type="molecule type" value="Genomic_DNA"/>
</dbReference>
<dbReference type="GO" id="GO:0016887">
    <property type="term" value="F:ATP hydrolysis activity"/>
    <property type="evidence" value="ECO:0007669"/>
    <property type="project" value="InterPro"/>
</dbReference>